<dbReference type="SUPFAM" id="SSF46767">
    <property type="entry name" value="Methylated DNA-protein cysteine methyltransferase, C-terminal domain"/>
    <property type="match status" value="1"/>
</dbReference>
<feature type="domain" description="Methylated-DNA-[protein]-cysteine S-methyltransferase DNA binding" evidence="2">
    <location>
        <begin position="7"/>
        <end position="63"/>
    </location>
</feature>
<keyword evidence="3" id="KW-0808">Transferase</keyword>
<dbReference type="Pfam" id="PF01035">
    <property type="entry name" value="DNA_binding_1"/>
    <property type="match status" value="1"/>
</dbReference>
<protein>
    <submittedName>
        <fullName evidence="3">Cysteine methyltransferase</fullName>
    </submittedName>
</protein>
<dbReference type="Gene3D" id="1.10.10.10">
    <property type="entry name" value="Winged helix-like DNA-binding domain superfamily/Winged helix DNA-binding domain"/>
    <property type="match status" value="1"/>
</dbReference>
<dbReference type="GO" id="GO:0008168">
    <property type="term" value="F:methyltransferase activity"/>
    <property type="evidence" value="ECO:0007669"/>
    <property type="project" value="UniProtKB-KW"/>
</dbReference>
<dbReference type="AlphaFoldDB" id="A0A847H8T5"/>
<dbReference type="Proteomes" id="UP000523614">
    <property type="component" value="Unassembled WGS sequence"/>
</dbReference>
<dbReference type="InterPro" id="IPR052520">
    <property type="entry name" value="ATL_DNA_repair"/>
</dbReference>
<sequence>MDLDDVTDRVLGTVDLIPAGRVASYGDIAALAATGPRQVGRIMSRHGHLTCWWRVVRADGTSAVADRAAAHWDAEGIGHREGRVDMRACRWNN</sequence>
<evidence type="ECO:0000256" key="1">
    <source>
        <dbReference type="ARBA" id="ARBA00022763"/>
    </source>
</evidence>
<evidence type="ECO:0000259" key="2">
    <source>
        <dbReference type="Pfam" id="PF01035"/>
    </source>
</evidence>
<keyword evidence="3" id="KW-0489">Methyltransferase</keyword>
<dbReference type="PANTHER" id="PTHR42942:SF1">
    <property type="entry name" value="ALKYLTRANSFERASE-LIKE PROTEIN 1"/>
    <property type="match status" value="1"/>
</dbReference>
<comment type="caution">
    <text evidence="3">The sequence shown here is derived from an EMBL/GenBank/DDBJ whole genome shotgun (WGS) entry which is preliminary data.</text>
</comment>
<evidence type="ECO:0000313" key="3">
    <source>
        <dbReference type="EMBL" id="NLF90281.1"/>
    </source>
</evidence>
<accession>A0A847H8T5</accession>
<gene>
    <name evidence="3" type="ORF">GX570_02890</name>
</gene>
<organism evidence="3 4">
    <name type="scientific">Corynebacterium marinum</name>
    <dbReference type="NCBI Taxonomy" id="349751"/>
    <lineage>
        <taxon>Bacteria</taxon>
        <taxon>Bacillati</taxon>
        <taxon>Actinomycetota</taxon>
        <taxon>Actinomycetes</taxon>
        <taxon>Mycobacteriales</taxon>
        <taxon>Corynebacteriaceae</taxon>
        <taxon>Corynebacterium</taxon>
    </lineage>
</organism>
<dbReference type="InterPro" id="IPR014048">
    <property type="entry name" value="MethylDNA_cys_MeTrfase_DNA-bd"/>
</dbReference>
<name>A0A847H8T5_9CORY</name>
<dbReference type="InterPro" id="IPR036217">
    <property type="entry name" value="MethylDNA_cys_MeTrfase_DNAb"/>
</dbReference>
<dbReference type="CDD" id="cd06445">
    <property type="entry name" value="ATase"/>
    <property type="match status" value="1"/>
</dbReference>
<dbReference type="EMBL" id="JAAYYP010000092">
    <property type="protein sequence ID" value="NLF90281.1"/>
    <property type="molecule type" value="Genomic_DNA"/>
</dbReference>
<dbReference type="InterPro" id="IPR036388">
    <property type="entry name" value="WH-like_DNA-bd_sf"/>
</dbReference>
<proteinExistence type="predicted"/>
<keyword evidence="1" id="KW-0227">DNA damage</keyword>
<evidence type="ECO:0000313" key="4">
    <source>
        <dbReference type="Proteomes" id="UP000523614"/>
    </source>
</evidence>
<dbReference type="GO" id="GO:0032259">
    <property type="term" value="P:methylation"/>
    <property type="evidence" value="ECO:0007669"/>
    <property type="project" value="UniProtKB-KW"/>
</dbReference>
<dbReference type="GO" id="GO:0006281">
    <property type="term" value="P:DNA repair"/>
    <property type="evidence" value="ECO:0007669"/>
    <property type="project" value="InterPro"/>
</dbReference>
<dbReference type="PANTHER" id="PTHR42942">
    <property type="entry name" value="6-O-METHYLGUANINE DNA METHYLTRANSFERASE"/>
    <property type="match status" value="1"/>
</dbReference>
<reference evidence="3 4" key="1">
    <citation type="journal article" date="2020" name="Biotechnol. Biofuels">
        <title>New insights from the biogas microbiome by comprehensive genome-resolved metagenomics of nearly 1600 species originating from multiple anaerobic digesters.</title>
        <authorList>
            <person name="Campanaro S."/>
            <person name="Treu L."/>
            <person name="Rodriguez-R L.M."/>
            <person name="Kovalovszki A."/>
            <person name="Ziels R.M."/>
            <person name="Maus I."/>
            <person name="Zhu X."/>
            <person name="Kougias P.G."/>
            <person name="Basile A."/>
            <person name="Luo G."/>
            <person name="Schluter A."/>
            <person name="Konstantinidis K.T."/>
            <person name="Angelidaki I."/>
        </authorList>
    </citation>
    <scope>NUCLEOTIDE SEQUENCE [LARGE SCALE GENOMIC DNA]</scope>
    <source>
        <strain evidence="3">AS06rmzACSIP_235</strain>
    </source>
</reference>